<evidence type="ECO:0000313" key="2">
    <source>
        <dbReference type="EMBL" id="VDN40867.1"/>
    </source>
</evidence>
<evidence type="ECO:0000313" key="4">
    <source>
        <dbReference type="WBParaSite" id="GPUH_0002304901-mRNA-1"/>
    </source>
</evidence>
<protein>
    <submittedName>
        <fullName evidence="2 4">Uncharacterized protein</fullName>
    </submittedName>
</protein>
<sequence length="73" mass="7768">MMLEETGDGPTSSGTPLYENVSDVGGASSMSRKISSSKRRCHSTAIQMPRTKASRISLPHQTASNASDNPNDE</sequence>
<gene>
    <name evidence="2" type="ORF">GPUH_LOCUS23020</name>
</gene>
<dbReference type="EMBL" id="UYRT01096597">
    <property type="protein sequence ID" value="VDN40867.1"/>
    <property type="molecule type" value="Genomic_DNA"/>
</dbReference>
<accession>A0A183EPY0</accession>
<reference evidence="4" key="1">
    <citation type="submission" date="2016-06" db="UniProtKB">
        <authorList>
            <consortium name="WormBaseParasite"/>
        </authorList>
    </citation>
    <scope>IDENTIFICATION</scope>
</reference>
<reference evidence="2 3" key="2">
    <citation type="submission" date="2018-11" db="EMBL/GenBank/DDBJ databases">
        <authorList>
            <consortium name="Pathogen Informatics"/>
        </authorList>
    </citation>
    <scope>NUCLEOTIDE SEQUENCE [LARGE SCALE GENOMIC DNA]</scope>
</reference>
<dbReference type="WBParaSite" id="GPUH_0002304901-mRNA-1">
    <property type="protein sequence ID" value="GPUH_0002304901-mRNA-1"/>
    <property type="gene ID" value="GPUH_0002304901"/>
</dbReference>
<proteinExistence type="predicted"/>
<dbReference type="AlphaFoldDB" id="A0A183EPY0"/>
<feature type="region of interest" description="Disordered" evidence="1">
    <location>
        <begin position="1"/>
        <end position="73"/>
    </location>
</feature>
<organism evidence="4">
    <name type="scientific">Gongylonema pulchrum</name>
    <dbReference type="NCBI Taxonomy" id="637853"/>
    <lineage>
        <taxon>Eukaryota</taxon>
        <taxon>Metazoa</taxon>
        <taxon>Ecdysozoa</taxon>
        <taxon>Nematoda</taxon>
        <taxon>Chromadorea</taxon>
        <taxon>Rhabditida</taxon>
        <taxon>Spirurina</taxon>
        <taxon>Spiruromorpha</taxon>
        <taxon>Spiruroidea</taxon>
        <taxon>Gongylonematidae</taxon>
        <taxon>Gongylonema</taxon>
    </lineage>
</organism>
<dbReference type="Proteomes" id="UP000271098">
    <property type="component" value="Unassembled WGS sequence"/>
</dbReference>
<evidence type="ECO:0000256" key="1">
    <source>
        <dbReference type="SAM" id="MobiDB-lite"/>
    </source>
</evidence>
<evidence type="ECO:0000313" key="3">
    <source>
        <dbReference type="Proteomes" id="UP000271098"/>
    </source>
</evidence>
<name>A0A183EPY0_9BILA</name>
<feature type="compositionally biased region" description="Polar residues" evidence="1">
    <location>
        <begin position="59"/>
        <end position="73"/>
    </location>
</feature>
<keyword evidence="3" id="KW-1185">Reference proteome</keyword>